<name>A0A4Q7PJT6_9FIRM</name>
<dbReference type="AlphaFoldDB" id="A0A4Q7PJT6"/>
<organism evidence="2 3">
    <name type="scientific">Cuneatibacter caecimuris</name>
    <dbReference type="NCBI Taxonomy" id="1796618"/>
    <lineage>
        <taxon>Bacteria</taxon>
        <taxon>Bacillati</taxon>
        <taxon>Bacillota</taxon>
        <taxon>Clostridia</taxon>
        <taxon>Lachnospirales</taxon>
        <taxon>Lachnospiraceae</taxon>
        <taxon>Cuneatibacter</taxon>
    </lineage>
</organism>
<feature type="compositionally biased region" description="Basic and acidic residues" evidence="1">
    <location>
        <begin position="1"/>
        <end position="17"/>
    </location>
</feature>
<reference evidence="2 3" key="1">
    <citation type="submission" date="2019-02" db="EMBL/GenBank/DDBJ databases">
        <title>Genomic Encyclopedia of Type Strains, Phase IV (KMG-IV): sequencing the most valuable type-strain genomes for metagenomic binning, comparative biology and taxonomic classification.</title>
        <authorList>
            <person name="Goeker M."/>
        </authorList>
    </citation>
    <scope>NUCLEOTIDE SEQUENCE [LARGE SCALE GENOMIC DNA]</scope>
    <source>
        <strain evidence="2 3">DSM 29486</strain>
    </source>
</reference>
<accession>A0A4Q7PJT6</accession>
<comment type="caution">
    <text evidence="2">The sequence shown here is derived from an EMBL/GenBank/DDBJ whole genome shotgun (WGS) entry which is preliminary data.</text>
</comment>
<dbReference type="RefSeq" id="WP_130434386.1">
    <property type="nucleotide sequence ID" value="NZ_SGXF01000002.1"/>
</dbReference>
<evidence type="ECO:0000313" key="3">
    <source>
        <dbReference type="Proteomes" id="UP000292927"/>
    </source>
</evidence>
<dbReference type="EMBL" id="SGXF01000002">
    <property type="protein sequence ID" value="RZT00926.1"/>
    <property type="molecule type" value="Genomic_DNA"/>
</dbReference>
<proteinExistence type="predicted"/>
<dbReference type="Proteomes" id="UP000292927">
    <property type="component" value="Unassembled WGS sequence"/>
</dbReference>
<evidence type="ECO:0000256" key="1">
    <source>
        <dbReference type="SAM" id="MobiDB-lite"/>
    </source>
</evidence>
<feature type="region of interest" description="Disordered" evidence="1">
    <location>
        <begin position="1"/>
        <end position="26"/>
    </location>
</feature>
<gene>
    <name evidence="2" type="ORF">EV209_1362</name>
</gene>
<evidence type="ECO:0000313" key="2">
    <source>
        <dbReference type="EMBL" id="RZT00926.1"/>
    </source>
</evidence>
<dbReference type="OrthoDB" id="2073175at2"/>
<keyword evidence="3" id="KW-1185">Reference proteome</keyword>
<protein>
    <submittedName>
        <fullName evidence="2">Uncharacterized protein</fullName>
    </submittedName>
</protein>
<sequence>MTFKEKLEQEHPDRMDGEDAVGCPDNYGYETPEESIATCWELDCEACWNREIPETKRTAEAATPDGSET</sequence>